<evidence type="ECO:0000313" key="3">
    <source>
        <dbReference type="EMBL" id="KIA90156.1"/>
    </source>
</evidence>
<dbReference type="AlphaFoldDB" id="A0A0C1D0G0"/>
<evidence type="ECO:0000256" key="1">
    <source>
        <dbReference type="SAM" id="Phobius"/>
    </source>
</evidence>
<protein>
    <recommendedName>
        <fullName evidence="2">2TM domain-containing protein</fullName>
    </recommendedName>
</protein>
<evidence type="ECO:0000313" key="4">
    <source>
        <dbReference type="Proteomes" id="UP000031473"/>
    </source>
</evidence>
<accession>A0A0C1D0G0</accession>
<keyword evidence="4" id="KW-1185">Reference proteome</keyword>
<organism evidence="3 4">
    <name type="scientific">Kaistella jeonii</name>
    <dbReference type="NCBI Taxonomy" id="266749"/>
    <lineage>
        <taxon>Bacteria</taxon>
        <taxon>Pseudomonadati</taxon>
        <taxon>Bacteroidota</taxon>
        <taxon>Flavobacteriia</taxon>
        <taxon>Flavobacteriales</taxon>
        <taxon>Weeksellaceae</taxon>
        <taxon>Chryseobacterium group</taxon>
        <taxon>Kaistella</taxon>
    </lineage>
</organism>
<feature type="domain" description="2TM" evidence="2">
    <location>
        <begin position="14"/>
        <end position="91"/>
    </location>
</feature>
<keyword evidence="1" id="KW-1133">Transmembrane helix</keyword>
<reference evidence="3 4" key="1">
    <citation type="submission" date="2014-10" db="EMBL/GenBank/DDBJ databases">
        <title>Kaistella jeonii genome.</title>
        <authorList>
            <person name="Clayton J.T."/>
            <person name="Newman J.D."/>
        </authorList>
    </citation>
    <scope>NUCLEOTIDE SEQUENCE [LARGE SCALE GENOMIC DNA]</scope>
    <source>
        <strain evidence="3 4">DSM 17048</strain>
    </source>
</reference>
<dbReference type="STRING" id="266749.SAMN05421876_10266"/>
<comment type="caution">
    <text evidence="3">The sequence shown here is derived from an EMBL/GenBank/DDBJ whole genome shotgun (WGS) entry which is preliminary data.</text>
</comment>
<feature type="transmembrane region" description="Helical" evidence="1">
    <location>
        <begin position="56"/>
        <end position="77"/>
    </location>
</feature>
<dbReference type="Proteomes" id="UP000031473">
    <property type="component" value="Unassembled WGS sequence"/>
</dbReference>
<sequence length="99" mass="12092">MENLTDNETDYSIAKERVNQMKKFYASVFIYILLFAIYSFHRYYKTGEITFLDYNGFSVIFWIWGIVLATKAFKIFFFNHSWERKMIDRELNKEHDGKF</sequence>
<dbReference type="Pfam" id="PF13239">
    <property type="entry name" value="2TM"/>
    <property type="match status" value="1"/>
</dbReference>
<dbReference type="EMBL" id="JSYL01000002">
    <property type="protein sequence ID" value="KIA90156.1"/>
    <property type="molecule type" value="Genomic_DNA"/>
</dbReference>
<proteinExistence type="predicted"/>
<keyword evidence="1" id="KW-0812">Transmembrane</keyword>
<dbReference type="InterPro" id="IPR025698">
    <property type="entry name" value="2TM_dom"/>
</dbReference>
<gene>
    <name evidence="3" type="ORF">OA86_06090</name>
</gene>
<name>A0A0C1D0G0_9FLAO</name>
<evidence type="ECO:0000259" key="2">
    <source>
        <dbReference type="Pfam" id="PF13239"/>
    </source>
</evidence>
<dbReference type="OrthoDB" id="1260494at2"/>
<keyword evidence="1" id="KW-0472">Membrane</keyword>
<dbReference type="RefSeq" id="WP_039350224.1">
    <property type="nucleotide sequence ID" value="NZ_FOLA01000002.1"/>
</dbReference>
<feature type="transmembrane region" description="Helical" evidence="1">
    <location>
        <begin position="24"/>
        <end position="44"/>
    </location>
</feature>